<gene>
    <name evidence="1" type="ORF">NQ315_009284</name>
</gene>
<comment type="caution">
    <text evidence="1">The sequence shown here is derived from an EMBL/GenBank/DDBJ whole genome shotgun (WGS) entry which is preliminary data.</text>
</comment>
<dbReference type="AlphaFoldDB" id="A0AAV8WI77"/>
<reference evidence="1 2" key="1">
    <citation type="journal article" date="2023" name="Insect Mol. Biol.">
        <title>Genome sequencing provides insights into the evolution of gene families encoding plant cell wall-degrading enzymes in longhorned beetles.</title>
        <authorList>
            <person name="Shin N.R."/>
            <person name="Okamura Y."/>
            <person name="Kirsch R."/>
            <person name="Pauchet Y."/>
        </authorList>
    </citation>
    <scope>NUCLEOTIDE SEQUENCE [LARGE SCALE GENOMIC DNA]</scope>
    <source>
        <strain evidence="1">EAD_L_NR</strain>
    </source>
</reference>
<sequence>MKRGRRRLPIRINTYALITTLIRCKDVCLGLETSYYNRYSLITRSLYSNATLCPKYLLQKAKLNNKSILTKRLSYDW</sequence>
<proteinExistence type="predicted"/>
<dbReference type="Proteomes" id="UP001159042">
    <property type="component" value="Unassembled WGS sequence"/>
</dbReference>
<protein>
    <submittedName>
        <fullName evidence="1">Uncharacterized protein</fullName>
    </submittedName>
</protein>
<evidence type="ECO:0000313" key="1">
    <source>
        <dbReference type="EMBL" id="KAJ8925451.1"/>
    </source>
</evidence>
<name>A0AAV8WI77_9CUCU</name>
<accession>A0AAV8WI77</accession>
<keyword evidence="2" id="KW-1185">Reference proteome</keyword>
<dbReference type="EMBL" id="JANEYG010000001">
    <property type="protein sequence ID" value="KAJ8925451.1"/>
    <property type="molecule type" value="Genomic_DNA"/>
</dbReference>
<evidence type="ECO:0000313" key="2">
    <source>
        <dbReference type="Proteomes" id="UP001159042"/>
    </source>
</evidence>
<organism evidence="1 2">
    <name type="scientific">Exocentrus adspersus</name>
    <dbReference type="NCBI Taxonomy" id="1586481"/>
    <lineage>
        <taxon>Eukaryota</taxon>
        <taxon>Metazoa</taxon>
        <taxon>Ecdysozoa</taxon>
        <taxon>Arthropoda</taxon>
        <taxon>Hexapoda</taxon>
        <taxon>Insecta</taxon>
        <taxon>Pterygota</taxon>
        <taxon>Neoptera</taxon>
        <taxon>Endopterygota</taxon>
        <taxon>Coleoptera</taxon>
        <taxon>Polyphaga</taxon>
        <taxon>Cucujiformia</taxon>
        <taxon>Chrysomeloidea</taxon>
        <taxon>Cerambycidae</taxon>
        <taxon>Lamiinae</taxon>
        <taxon>Acanthocinini</taxon>
        <taxon>Exocentrus</taxon>
    </lineage>
</organism>